<comment type="subcellular location">
    <subcellularLocation>
        <location evidence="1">Membrane</location>
        <topology evidence="1">Multi-pass membrane protein</topology>
    </subcellularLocation>
</comment>
<evidence type="ECO:0000256" key="5">
    <source>
        <dbReference type="ARBA" id="ARBA00023136"/>
    </source>
</evidence>
<evidence type="ECO:0000313" key="7">
    <source>
        <dbReference type="EMBL" id="MBU3066465.1"/>
    </source>
</evidence>
<name>A0ABS6B9M1_9NOCA</name>
<dbReference type="RefSeq" id="WP_215922534.1">
    <property type="nucleotide sequence ID" value="NZ_JAHKNI010000014.1"/>
</dbReference>
<evidence type="ECO:0000256" key="4">
    <source>
        <dbReference type="ARBA" id="ARBA00022989"/>
    </source>
</evidence>
<keyword evidence="5 6" id="KW-0472">Membrane</keyword>
<comment type="similarity">
    <text evidence="2">Belongs to the acetate uptake transporter (AceTr) (TC 2.A.96) family.</text>
</comment>
<protein>
    <submittedName>
        <fullName evidence="7">Acetate uptake transporter</fullName>
    </submittedName>
</protein>
<dbReference type="NCBIfam" id="NF038013">
    <property type="entry name" value="AceTr_1"/>
    <property type="match status" value="1"/>
</dbReference>
<evidence type="ECO:0000256" key="1">
    <source>
        <dbReference type="ARBA" id="ARBA00004141"/>
    </source>
</evidence>
<dbReference type="Pfam" id="PF01184">
    <property type="entry name" value="Gpr1_Fun34_YaaH"/>
    <property type="match status" value="1"/>
</dbReference>
<comment type="caution">
    <text evidence="7">The sequence shown here is derived from an EMBL/GenBank/DDBJ whole genome shotgun (WGS) entry which is preliminary data.</text>
</comment>
<evidence type="ECO:0000256" key="6">
    <source>
        <dbReference type="SAM" id="Phobius"/>
    </source>
</evidence>
<evidence type="ECO:0000256" key="3">
    <source>
        <dbReference type="ARBA" id="ARBA00022692"/>
    </source>
</evidence>
<feature type="transmembrane region" description="Helical" evidence="6">
    <location>
        <begin position="73"/>
        <end position="97"/>
    </location>
</feature>
<dbReference type="PANTHER" id="PTHR31123:SF1">
    <property type="entry name" value="ACCUMULATION OF DYADS PROTEIN 2-RELATED"/>
    <property type="match status" value="1"/>
</dbReference>
<evidence type="ECO:0000256" key="2">
    <source>
        <dbReference type="ARBA" id="ARBA00005587"/>
    </source>
</evidence>
<sequence>MSVDDRTAPSTPSIADPGPLGLGAFALTTFLLSAVNAGWATAASGDAWVGYAFAYGGLCQLLAGMWEFKNKNVFGATAFSTYGGFWIGLGLWARLVAPHATAAQASHDLGWILLAFAIFNTYMMVLALQVNMAVFAVFLTLELTEIVLFAGNFATSSGWVKLGGYIGVITALTAWYASAAGVAKGIGGKIQLPVGAPLIA</sequence>
<accession>A0ABS6B9M1</accession>
<feature type="transmembrane region" description="Helical" evidence="6">
    <location>
        <begin position="48"/>
        <end position="66"/>
    </location>
</feature>
<keyword evidence="4 6" id="KW-1133">Transmembrane helix</keyword>
<gene>
    <name evidence="7" type="ORF">KO481_33705</name>
</gene>
<evidence type="ECO:0000313" key="8">
    <source>
        <dbReference type="Proteomes" id="UP000733379"/>
    </source>
</evidence>
<feature type="transmembrane region" description="Helical" evidence="6">
    <location>
        <begin position="109"/>
        <end position="128"/>
    </location>
</feature>
<feature type="transmembrane region" description="Helical" evidence="6">
    <location>
        <begin position="20"/>
        <end position="42"/>
    </location>
</feature>
<dbReference type="PANTHER" id="PTHR31123">
    <property type="entry name" value="ACCUMULATION OF DYADS PROTEIN 2-RELATED"/>
    <property type="match status" value="1"/>
</dbReference>
<feature type="transmembrane region" description="Helical" evidence="6">
    <location>
        <begin position="135"/>
        <end position="156"/>
    </location>
</feature>
<dbReference type="Proteomes" id="UP000733379">
    <property type="component" value="Unassembled WGS sequence"/>
</dbReference>
<dbReference type="EMBL" id="JAHKNI010000014">
    <property type="protein sequence ID" value="MBU3066465.1"/>
    <property type="molecule type" value="Genomic_DNA"/>
</dbReference>
<keyword evidence="3 6" id="KW-0812">Transmembrane</keyword>
<proteinExistence type="inferred from homology"/>
<reference evidence="7 8" key="1">
    <citation type="submission" date="2021-06" db="EMBL/GenBank/DDBJ databases">
        <title>Actinomycetes sequencing.</title>
        <authorList>
            <person name="Shan Q."/>
        </authorList>
    </citation>
    <scope>NUCLEOTIDE SEQUENCE [LARGE SCALE GENOMIC DNA]</scope>
    <source>
        <strain evidence="7 8">NEAU-G5</strain>
    </source>
</reference>
<feature type="transmembrane region" description="Helical" evidence="6">
    <location>
        <begin position="162"/>
        <end position="183"/>
    </location>
</feature>
<keyword evidence="8" id="KW-1185">Reference proteome</keyword>
<dbReference type="InterPro" id="IPR000791">
    <property type="entry name" value="Gpr1/Fun34/SatP-like"/>
</dbReference>
<organism evidence="7 8">
    <name type="scientific">Nocardia albiluteola</name>
    <dbReference type="NCBI Taxonomy" id="2842303"/>
    <lineage>
        <taxon>Bacteria</taxon>
        <taxon>Bacillati</taxon>
        <taxon>Actinomycetota</taxon>
        <taxon>Actinomycetes</taxon>
        <taxon>Mycobacteriales</taxon>
        <taxon>Nocardiaceae</taxon>
        <taxon>Nocardia</taxon>
    </lineage>
</organism>
<dbReference type="InterPro" id="IPR051633">
    <property type="entry name" value="AceTr"/>
</dbReference>